<evidence type="ECO:0000313" key="8">
    <source>
        <dbReference type="Proteomes" id="UP000008698"/>
    </source>
</evidence>
<protein>
    <submittedName>
        <fullName evidence="7">CHY zinc finger domain-containing protein</fullName>
    </submittedName>
</protein>
<dbReference type="Proteomes" id="UP000008698">
    <property type="component" value="Unassembled WGS sequence"/>
</dbReference>
<gene>
    <name evidence="7" type="ORF">VDBG_07936</name>
</gene>
<dbReference type="GeneID" id="9529734"/>
<dbReference type="OrthoDB" id="10253329at2759"/>
<organism evidence="8">
    <name type="scientific">Verticillium alfalfae (strain VaMs.102 / ATCC MYA-4576 / FGSC 10136)</name>
    <name type="common">Verticillium wilt of alfalfa</name>
    <name type="synonym">Verticillium albo-atrum</name>
    <dbReference type="NCBI Taxonomy" id="526221"/>
    <lineage>
        <taxon>Eukaryota</taxon>
        <taxon>Fungi</taxon>
        <taxon>Dikarya</taxon>
        <taxon>Ascomycota</taxon>
        <taxon>Pezizomycotina</taxon>
        <taxon>Sordariomycetes</taxon>
        <taxon>Hypocreomycetidae</taxon>
        <taxon>Glomerellales</taxon>
        <taxon>Plectosphaerellaceae</taxon>
        <taxon>Verticillium</taxon>
    </lineage>
</organism>
<evidence type="ECO:0000313" key="7">
    <source>
        <dbReference type="EMBL" id="EEY21826.1"/>
    </source>
</evidence>
<keyword evidence="8" id="KW-1185">Reference proteome</keyword>
<dbReference type="STRING" id="526221.C9SSR1"/>
<dbReference type="AlphaFoldDB" id="C9SSR1"/>
<name>C9SSR1_VERA1</name>
<feature type="domain" description="CHY-type" evidence="6">
    <location>
        <begin position="78"/>
        <end position="145"/>
    </location>
</feature>
<dbReference type="GO" id="GO:0008270">
    <property type="term" value="F:zinc ion binding"/>
    <property type="evidence" value="ECO:0007669"/>
    <property type="project" value="UniProtKB-KW"/>
</dbReference>
<dbReference type="KEGG" id="val:VDBG_07936"/>
<accession>C9SSR1</accession>
<dbReference type="OMA" id="EGHVNEW"/>
<keyword evidence="2 4" id="KW-0863">Zinc-finger</keyword>
<evidence type="ECO:0000256" key="4">
    <source>
        <dbReference type="PROSITE-ProRule" id="PRU00601"/>
    </source>
</evidence>
<evidence type="ECO:0000256" key="1">
    <source>
        <dbReference type="ARBA" id="ARBA00022723"/>
    </source>
</evidence>
<evidence type="ECO:0000256" key="3">
    <source>
        <dbReference type="ARBA" id="ARBA00022833"/>
    </source>
</evidence>
<dbReference type="eggNOG" id="KOG1940">
    <property type="taxonomic scope" value="Eukaryota"/>
</dbReference>
<evidence type="ECO:0000259" key="6">
    <source>
        <dbReference type="PROSITE" id="PS51266"/>
    </source>
</evidence>
<evidence type="ECO:0000256" key="2">
    <source>
        <dbReference type="ARBA" id="ARBA00022771"/>
    </source>
</evidence>
<reference evidence="8" key="1">
    <citation type="journal article" date="2011" name="PLoS Pathog.">
        <title>Comparative genomics yields insights into niche adaptation of plant vascular wilt pathogens.</title>
        <authorList>
            <person name="Klosterman S.J."/>
            <person name="Subbarao K.V."/>
            <person name="Kang S."/>
            <person name="Veronese P."/>
            <person name="Gold S.E."/>
            <person name="Thomma B.P.H.J."/>
            <person name="Chen Z."/>
            <person name="Henrissat B."/>
            <person name="Lee Y.-H."/>
            <person name="Park J."/>
            <person name="Garcia-Pedrajas M.D."/>
            <person name="Barbara D.J."/>
            <person name="Anchieta A."/>
            <person name="de Jonge R."/>
            <person name="Santhanam P."/>
            <person name="Maruthachalam K."/>
            <person name="Atallah Z."/>
            <person name="Amyotte S.G."/>
            <person name="Paz Z."/>
            <person name="Inderbitzin P."/>
            <person name="Hayes R.J."/>
            <person name="Heiman D.I."/>
            <person name="Young S."/>
            <person name="Zeng Q."/>
            <person name="Engels R."/>
            <person name="Galagan J."/>
            <person name="Cuomo C.A."/>
            <person name="Dobinson K.F."/>
            <person name="Ma L.-J."/>
        </authorList>
    </citation>
    <scope>NUCLEOTIDE SEQUENCE [LARGE SCALE GENOMIC DNA]</scope>
    <source>
        <strain evidence="8">VaMs.102 / ATCC MYA-4576 / FGSC 10136</strain>
    </source>
</reference>
<dbReference type="SUPFAM" id="SSF161219">
    <property type="entry name" value="CHY zinc finger-like"/>
    <property type="match status" value="1"/>
</dbReference>
<dbReference type="InterPro" id="IPR037274">
    <property type="entry name" value="Znf_CHY_sf"/>
</dbReference>
<evidence type="ECO:0000256" key="5">
    <source>
        <dbReference type="SAM" id="MobiDB-lite"/>
    </source>
</evidence>
<proteinExistence type="predicted"/>
<sequence length="243" mass="26692">MLPSTFIPTCAKCSTAAPGLVSIRGDATSNVCRSCHAKFTFKIPDVRFQTYTPGLLSAPAAGVVRARAEKLGLHAGDPLPSRGACAHYRKSYRWFRFSCCSRVHACDRCHDEAEDHVNEWASRMVCGWCSREQRYAVDACGFCGRSVIGRKGHGFWEGGKGTRDRALMSRKDKRNFIKDVAALPRQAELATLTGHGDGPRVIFSQNIAQSRQASDGLEEQPFAGHTKPQHPHASQPPATQIPR</sequence>
<keyword evidence="1" id="KW-0479">Metal-binding</keyword>
<feature type="region of interest" description="Disordered" evidence="5">
    <location>
        <begin position="207"/>
        <end position="243"/>
    </location>
</feature>
<dbReference type="EMBL" id="DS985224">
    <property type="protein sequence ID" value="EEY21826.1"/>
    <property type="molecule type" value="Genomic_DNA"/>
</dbReference>
<keyword evidence="3" id="KW-0862">Zinc</keyword>
<dbReference type="PROSITE" id="PS51266">
    <property type="entry name" value="ZF_CHY"/>
    <property type="match status" value="1"/>
</dbReference>
<dbReference type="HOGENOM" id="CLU_1143287_0_0_1"/>
<dbReference type="InterPro" id="IPR008913">
    <property type="entry name" value="Znf_CHY"/>
</dbReference>
<dbReference type="Pfam" id="PF05495">
    <property type="entry name" value="zf-CHY"/>
    <property type="match status" value="1"/>
</dbReference>
<dbReference type="RefSeq" id="XP_003001677.1">
    <property type="nucleotide sequence ID" value="XM_003001631.1"/>
</dbReference>